<reference evidence="2" key="2">
    <citation type="journal article" date="2021" name="Microbiome">
        <title>Successional dynamics and alternative stable states in a saline activated sludge microbial community over 9 years.</title>
        <authorList>
            <person name="Wang Y."/>
            <person name="Ye J."/>
            <person name="Ju F."/>
            <person name="Liu L."/>
            <person name="Boyd J.A."/>
            <person name="Deng Y."/>
            <person name="Parks D.H."/>
            <person name="Jiang X."/>
            <person name="Yin X."/>
            <person name="Woodcroft B.J."/>
            <person name="Tyson G.W."/>
            <person name="Hugenholtz P."/>
            <person name="Polz M.F."/>
            <person name="Zhang T."/>
        </authorList>
    </citation>
    <scope>NUCLEOTIDE SEQUENCE</scope>
    <source>
        <strain evidence="2">HKST-UBA11</strain>
    </source>
</reference>
<keyword evidence="1" id="KW-0472">Membrane</keyword>
<evidence type="ECO:0000313" key="3">
    <source>
        <dbReference type="Proteomes" id="UP000754563"/>
    </source>
</evidence>
<evidence type="ECO:0000313" key="2">
    <source>
        <dbReference type="EMBL" id="MCA9385575.1"/>
    </source>
</evidence>
<proteinExistence type="predicted"/>
<keyword evidence="1" id="KW-0812">Transmembrane</keyword>
<evidence type="ECO:0000256" key="1">
    <source>
        <dbReference type="SAM" id="Phobius"/>
    </source>
</evidence>
<comment type="caution">
    <text evidence="2">The sequence shown here is derived from an EMBL/GenBank/DDBJ whole genome shotgun (WGS) entry which is preliminary data.</text>
</comment>
<dbReference type="AlphaFoldDB" id="A0A955L8H4"/>
<gene>
    <name evidence="2" type="ORF">KC717_02920</name>
</gene>
<reference evidence="2" key="1">
    <citation type="submission" date="2020-04" db="EMBL/GenBank/DDBJ databases">
        <authorList>
            <person name="Zhang T."/>
        </authorList>
    </citation>
    <scope>NUCLEOTIDE SEQUENCE</scope>
    <source>
        <strain evidence="2">HKST-UBA11</strain>
    </source>
</reference>
<name>A0A955L8H4_9BACT</name>
<dbReference type="EMBL" id="JAGQLH010000028">
    <property type="protein sequence ID" value="MCA9385575.1"/>
    <property type="molecule type" value="Genomic_DNA"/>
</dbReference>
<keyword evidence="1" id="KW-1133">Transmembrane helix</keyword>
<accession>A0A955L8H4</accession>
<feature type="transmembrane region" description="Helical" evidence="1">
    <location>
        <begin position="30"/>
        <end position="56"/>
    </location>
</feature>
<dbReference type="Proteomes" id="UP000754563">
    <property type="component" value="Unassembled WGS sequence"/>
</dbReference>
<organism evidence="2 3">
    <name type="scientific">Candidatus Dojkabacteria bacterium</name>
    <dbReference type="NCBI Taxonomy" id="2099670"/>
    <lineage>
        <taxon>Bacteria</taxon>
        <taxon>Candidatus Dojkabacteria</taxon>
    </lineage>
</organism>
<sequence>MSTKKSLPEDTGELVSVLKSIDKKMSFKRYAVRGFIQGVFQFLGATVGIAILFFIVGRILDTLETVPLINFIEDTELVHVIREAGEQVNE</sequence>
<protein>
    <submittedName>
        <fullName evidence="2">Uncharacterized protein</fullName>
    </submittedName>
</protein>